<keyword evidence="2" id="KW-1185">Reference proteome</keyword>
<comment type="caution">
    <text evidence="1">The sequence shown here is derived from an EMBL/GenBank/DDBJ whole genome shotgun (WGS) entry which is preliminary data.</text>
</comment>
<sequence length="65" mass="7470">MGNDSNSLDDIRRTSEGLFFLLEELDMNINEMTEEKKEALIGLAFEQSGKIATFIYHEWVKNTEG</sequence>
<proteinExistence type="predicted"/>
<evidence type="ECO:0000313" key="1">
    <source>
        <dbReference type="EMBL" id="RBP12483.1"/>
    </source>
</evidence>
<dbReference type="EMBL" id="QNRL01000003">
    <property type="protein sequence ID" value="RBP12483.1"/>
    <property type="molecule type" value="Genomic_DNA"/>
</dbReference>
<dbReference type="Proteomes" id="UP000253201">
    <property type="component" value="Unassembled WGS sequence"/>
</dbReference>
<organism evidence="1 2">
    <name type="scientific">Pseudocitrobacter faecalis</name>
    <dbReference type="NCBI Taxonomy" id="1398493"/>
    <lineage>
        <taxon>Bacteria</taxon>
        <taxon>Pseudomonadati</taxon>
        <taxon>Pseudomonadota</taxon>
        <taxon>Gammaproteobacteria</taxon>
        <taxon>Enterobacterales</taxon>
        <taxon>Enterobacteriaceae</taxon>
        <taxon>Pseudocitrobacter</taxon>
    </lineage>
</organism>
<gene>
    <name evidence="1" type="ORF">DFQ50_10385</name>
</gene>
<reference evidence="1 2" key="1">
    <citation type="submission" date="2018-06" db="EMBL/GenBank/DDBJ databases">
        <title>Genomic Encyclopedia of Type Strains, Phase IV (KMG-IV): sequencing the most valuable type-strain genomes for metagenomic binning, comparative biology and taxonomic classification.</title>
        <authorList>
            <person name="Goeker M."/>
        </authorList>
    </citation>
    <scope>NUCLEOTIDE SEQUENCE [LARGE SCALE GENOMIC DNA]</scope>
    <source>
        <strain evidence="1 2">DSM 27453</strain>
    </source>
</reference>
<name>A0ABX9FYK1_9ENTR</name>
<accession>A0ABX9FYK1</accession>
<evidence type="ECO:0000313" key="2">
    <source>
        <dbReference type="Proteomes" id="UP000253201"/>
    </source>
</evidence>
<dbReference type="RefSeq" id="WP_113857632.1">
    <property type="nucleotide sequence ID" value="NZ_JBLLLI010000011.1"/>
</dbReference>
<protein>
    <submittedName>
        <fullName evidence="1">Uncharacterized protein</fullName>
    </submittedName>
</protein>